<dbReference type="InterPro" id="IPR007899">
    <property type="entry name" value="CHAD_dom"/>
</dbReference>
<reference evidence="2 3" key="1">
    <citation type="submission" date="2018-05" db="EMBL/GenBank/DDBJ databases">
        <title>Marinifilum breve JC075T sp. nov., a marine bacterium isolated from Yongle Blue Hole in the South China Sea.</title>
        <authorList>
            <person name="Fu T."/>
        </authorList>
    </citation>
    <scope>NUCLEOTIDE SEQUENCE [LARGE SCALE GENOMIC DNA]</scope>
    <source>
        <strain evidence="2 3">JC075</strain>
    </source>
</reference>
<accession>A0A2V4A1Y2</accession>
<protein>
    <recommendedName>
        <fullName evidence="1">CHAD domain-containing protein</fullName>
    </recommendedName>
</protein>
<gene>
    <name evidence="2" type="ORF">DF185_02025</name>
</gene>
<evidence type="ECO:0000313" key="3">
    <source>
        <dbReference type="Proteomes" id="UP000248079"/>
    </source>
</evidence>
<dbReference type="AlphaFoldDB" id="A0A2V4A1Y2"/>
<comment type="caution">
    <text evidence="2">The sequence shown here is derived from an EMBL/GenBank/DDBJ whole genome shotgun (WGS) entry which is preliminary data.</text>
</comment>
<organism evidence="2 3">
    <name type="scientific">Marinifilum breve</name>
    <dbReference type="NCBI Taxonomy" id="2184082"/>
    <lineage>
        <taxon>Bacteria</taxon>
        <taxon>Pseudomonadati</taxon>
        <taxon>Bacteroidota</taxon>
        <taxon>Bacteroidia</taxon>
        <taxon>Marinilabiliales</taxon>
        <taxon>Marinifilaceae</taxon>
    </lineage>
</organism>
<dbReference type="OrthoDB" id="1115615at2"/>
<evidence type="ECO:0000259" key="1">
    <source>
        <dbReference type="Pfam" id="PF05235"/>
    </source>
</evidence>
<dbReference type="InterPro" id="IPR038186">
    <property type="entry name" value="CHAD_dom_sf"/>
</dbReference>
<name>A0A2V4A1Y2_9BACT</name>
<dbReference type="Pfam" id="PF05235">
    <property type="entry name" value="CHAD"/>
    <property type="match status" value="1"/>
</dbReference>
<evidence type="ECO:0000313" key="2">
    <source>
        <dbReference type="EMBL" id="PXY02895.1"/>
    </source>
</evidence>
<keyword evidence="3" id="KW-1185">Reference proteome</keyword>
<dbReference type="EMBL" id="QFLI01000001">
    <property type="protein sequence ID" value="PXY02895.1"/>
    <property type="molecule type" value="Genomic_DNA"/>
</dbReference>
<dbReference type="Gene3D" id="1.40.20.10">
    <property type="entry name" value="CHAD domain"/>
    <property type="match status" value="1"/>
</dbReference>
<sequence length="270" mass="31964">MIDMNKLITFYKKRFDAFLLHLAEAKSLNEDNVHKLRVDIKYMRSLLLLVEALHLDTVIIGKLLKQLRPVFKYSGRVRTIQVCKSLVLQHNVKNQEKVIEILEENQSNISNDFIVVLDKFKLDKFKKRMENLYQVLEGISTPELREKADKIIHDELDLIYKLWASSRGEENYHDIRKFFKIIKSLLQLLIAVESSDDLEREYNIVNETESTLGNWHDRDVLDKKLAKIQSFAPNPEFKSLVREIKNKNRSEKNAHIKEFKQQMLTNFLKH</sequence>
<feature type="domain" description="CHAD" evidence="1">
    <location>
        <begin position="13"/>
        <end position="224"/>
    </location>
</feature>
<dbReference type="Proteomes" id="UP000248079">
    <property type="component" value="Unassembled WGS sequence"/>
</dbReference>
<proteinExistence type="predicted"/>